<keyword evidence="2" id="KW-1185">Reference proteome</keyword>
<reference evidence="1 2" key="1">
    <citation type="submission" date="2020-09" db="EMBL/GenBank/DDBJ databases">
        <title>De no assembly of potato wild relative species, Solanum commersonii.</title>
        <authorList>
            <person name="Cho K."/>
        </authorList>
    </citation>
    <scope>NUCLEOTIDE SEQUENCE [LARGE SCALE GENOMIC DNA]</scope>
    <source>
        <strain evidence="1">LZ3.2</strain>
        <tissue evidence="1">Leaf</tissue>
    </source>
</reference>
<evidence type="ECO:0000313" key="2">
    <source>
        <dbReference type="Proteomes" id="UP000824120"/>
    </source>
</evidence>
<name>A0A9J5Y473_SOLCO</name>
<comment type="caution">
    <text evidence="1">The sequence shown here is derived from an EMBL/GenBank/DDBJ whole genome shotgun (WGS) entry which is preliminary data.</text>
</comment>
<evidence type="ECO:0000313" key="1">
    <source>
        <dbReference type="EMBL" id="KAG5594687.1"/>
    </source>
</evidence>
<accession>A0A9J5Y473</accession>
<gene>
    <name evidence="1" type="ORF">H5410_035919</name>
</gene>
<dbReference type="AlphaFoldDB" id="A0A9J5Y473"/>
<dbReference type="EMBL" id="JACXVP010000007">
    <property type="protein sequence ID" value="KAG5594687.1"/>
    <property type="molecule type" value="Genomic_DNA"/>
</dbReference>
<sequence length="63" mass="7493">MKFKNMEKLCSWWLRVVKFTSSGRNNTGIVNVYFEKIISSDSDWKIDFFNLLHLKGCEIFLDV</sequence>
<organism evidence="1 2">
    <name type="scientific">Solanum commersonii</name>
    <name type="common">Commerson's wild potato</name>
    <name type="synonym">Commerson's nightshade</name>
    <dbReference type="NCBI Taxonomy" id="4109"/>
    <lineage>
        <taxon>Eukaryota</taxon>
        <taxon>Viridiplantae</taxon>
        <taxon>Streptophyta</taxon>
        <taxon>Embryophyta</taxon>
        <taxon>Tracheophyta</taxon>
        <taxon>Spermatophyta</taxon>
        <taxon>Magnoliopsida</taxon>
        <taxon>eudicotyledons</taxon>
        <taxon>Gunneridae</taxon>
        <taxon>Pentapetalae</taxon>
        <taxon>asterids</taxon>
        <taxon>lamiids</taxon>
        <taxon>Solanales</taxon>
        <taxon>Solanaceae</taxon>
        <taxon>Solanoideae</taxon>
        <taxon>Solaneae</taxon>
        <taxon>Solanum</taxon>
    </lineage>
</organism>
<proteinExistence type="predicted"/>
<dbReference type="Proteomes" id="UP000824120">
    <property type="component" value="Chromosome 7"/>
</dbReference>
<protein>
    <submittedName>
        <fullName evidence="1">Uncharacterized protein</fullName>
    </submittedName>
</protein>